<evidence type="ECO:0000256" key="3">
    <source>
        <dbReference type="ARBA" id="ARBA00022723"/>
    </source>
</evidence>
<keyword evidence="3" id="KW-0479">Metal-binding</keyword>
<dbReference type="RefSeq" id="WP_074790026.1">
    <property type="nucleotide sequence ID" value="NZ_FNZX01000006.1"/>
</dbReference>
<dbReference type="AlphaFoldDB" id="A0A1H7HRL8"/>
<dbReference type="Gene3D" id="3.30.70.20">
    <property type="match status" value="1"/>
</dbReference>
<keyword evidence="4" id="KW-0677">Repeat</keyword>
<dbReference type="InterPro" id="IPR050572">
    <property type="entry name" value="Fe-S_Ferredoxin"/>
</dbReference>
<reference evidence="10" key="1">
    <citation type="submission" date="2016-10" db="EMBL/GenBank/DDBJ databases">
        <authorList>
            <person name="Varghese N."/>
        </authorList>
    </citation>
    <scope>NUCLEOTIDE SEQUENCE [LARGE SCALE GENOMIC DNA]</scope>
    <source>
        <strain evidence="10">ACV-9</strain>
    </source>
</reference>
<keyword evidence="5" id="KW-0249">Electron transport</keyword>
<gene>
    <name evidence="9" type="ORF">SAMN02910377_01076</name>
</gene>
<evidence type="ECO:0000313" key="9">
    <source>
        <dbReference type="EMBL" id="SEK52172.1"/>
    </source>
</evidence>
<dbReference type="InterPro" id="IPR017900">
    <property type="entry name" value="4Fe4S_Fe_S_CS"/>
</dbReference>
<dbReference type="PROSITE" id="PS51379">
    <property type="entry name" value="4FE4S_FER_2"/>
    <property type="match status" value="2"/>
</dbReference>
<evidence type="ECO:0000256" key="5">
    <source>
        <dbReference type="ARBA" id="ARBA00022982"/>
    </source>
</evidence>
<dbReference type="InterPro" id="IPR017896">
    <property type="entry name" value="4Fe4S_Fe-S-bd"/>
</dbReference>
<dbReference type="SUPFAM" id="SSF54862">
    <property type="entry name" value="4Fe-4S ferredoxins"/>
    <property type="match status" value="1"/>
</dbReference>
<dbReference type="PANTHER" id="PTHR43687:SF6">
    <property type="entry name" value="L-ASPARTATE SEMIALDEHYDE SULFURTRANSFERASE IRON-SULFUR SUBUNIT"/>
    <property type="match status" value="1"/>
</dbReference>
<keyword evidence="6" id="KW-0408">Iron</keyword>
<name>A0A1H7HRL8_9FIRM</name>
<evidence type="ECO:0000256" key="1">
    <source>
        <dbReference type="ARBA" id="ARBA00022448"/>
    </source>
</evidence>
<evidence type="ECO:0000256" key="6">
    <source>
        <dbReference type="ARBA" id="ARBA00023004"/>
    </source>
</evidence>
<dbReference type="Proteomes" id="UP000182321">
    <property type="component" value="Unassembled WGS sequence"/>
</dbReference>
<evidence type="ECO:0000256" key="2">
    <source>
        <dbReference type="ARBA" id="ARBA00022485"/>
    </source>
</evidence>
<evidence type="ECO:0000256" key="7">
    <source>
        <dbReference type="ARBA" id="ARBA00023014"/>
    </source>
</evidence>
<dbReference type="Pfam" id="PF14697">
    <property type="entry name" value="Fer4_21"/>
    <property type="match status" value="1"/>
</dbReference>
<sequence>MAKKKASVNVASCVACGVCRLQCPRQAISIYKGCYATVDENLCVGCGLCAKACPASVIEVKERDVING</sequence>
<keyword evidence="10" id="KW-1185">Reference proteome</keyword>
<keyword evidence="1" id="KW-0813">Transport</keyword>
<evidence type="ECO:0000256" key="4">
    <source>
        <dbReference type="ARBA" id="ARBA00022737"/>
    </source>
</evidence>
<feature type="domain" description="4Fe-4S ferredoxin-type" evidence="8">
    <location>
        <begin position="34"/>
        <end position="63"/>
    </location>
</feature>
<dbReference type="PROSITE" id="PS00198">
    <property type="entry name" value="4FE4S_FER_1"/>
    <property type="match status" value="1"/>
</dbReference>
<evidence type="ECO:0000313" key="10">
    <source>
        <dbReference type="Proteomes" id="UP000182321"/>
    </source>
</evidence>
<dbReference type="GO" id="GO:0046872">
    <property type="term" value="F:metal ion binding"/>
    <property type="evidence" value="ECO:0007669"/>
    <property type="project" value="UniProtKB-KW"/>
</dbReference>
<keyword evidence="2" id="KW-0004">4Fe-4S</keyword>
<keyword evidence="7" id="KW-0411">Iron-sulfur</keyword>
<dbReference type="GO" id="GO:0051539">
    <property type="term" value="F:4 iron, 4 sulfur cluster binding"/>
    <property type="evidence" value="ECO:0007669"/>
    <property type="project" value="UniProtKB-KW"/>
</dbReference>
<feature type="domain" description="4Fe-4S ferredoxin-type" evidence="8">
    <location>
        <begin position="4"/>
        <end position="33"/>
    </location>
</feature>
<protein>
    <submittedName>
        <fullName evidence="9">4Fe-4S dicluster domain-containing protein</fullName>
    </submittedName>
</protein>
<evidence type="ECO:0000259" key="8">
    <source>
        <dbReference type="PROSITE" id="PS51379"/>
    </source>
</evidence>
<organism evidence="9 10">
    <name type="scientific">Pseudobutyrivibrio ruminis</name>
    <dbReference type="NCBI Taxonomy" id="46206"/>
    <lineage>
        <taxon>Bacteria</taxon>
        <taxon>Bacillati</taxon>
        <taxon>Bacillota</taxon>
        <taxon>Clostridia</taxon>
        <taxon>Lachnospirales</taxon>
        <taxon>Lachnospiraceae</taxon>
        <taxon>Pseudobutyrivibrio</taxon>
    </lineage>
</organism>
<dbReference type="EMBL" id="FNZX01000006">
    <property type="protein sequence ID" value="SEK52172.1"/>
    <property type="molecule type" value="Genomic_DNA"/>
</dbReference>
<dbReference type="PANTHER" id="PTHR43687">
    <property type="entry name" value="ADENYLYLSULFATE REDUCTASE, BETA SUBUNIT"/>
    <property type="match status" value="1"/>
</dbReference>
<accession>A0A1H7HRL8</accession>
<proteinExistence type="predicted"/>